<dbReference type="InterPro" id="IPR026960">
    <property type="entry name" value="RVT-Znf"/>
</dbReference>
<feature type="domain" description="RNase H type-1" evidence="1">
    <location>
        <begin position="384"/>
        <end position="499"/>
    </location>
</feature>
<dbReference type="GO" id="GO:0003676">
    <property type="term" value="F:nucleic acid binding"/>
    <property type="evidence" value="ECO:0007669"/>
    <property type="project" value="InterPro"/>
</dbReference>
<dbReference type="AlphaFoldDB" id="A0A1J3DGR8"/>
<dbReference type="EMBL" id="GEVI01016428">
    <property type="protein sequence ID" value="JAU15892.1"/>
    <property type="molecule type" value="Transcribed_RNA"/>
</dbReference>
<name>A0A1J3DGR8_NOCCA</name>
<protein>
    <submittedName>
        <fullName evidence="3">Putative mitochondrial protein</fullName>
    </submittedName>
</protein>
<gene>
    <name evidence="3" type="ORF">GA_TR15869_c0_g1_i1_g.49333</name>
</gene>
<evidence type="ECO:0000259" key="1">
    <source>
        <dbReference type="Pfam" id="PF13456"/>
    </source>
</evidence>
<accession>A0A1J3DGR8</accession>
<evidence type="ECO:0000313" key="3">
    <source>
        <dbReference type="EMBL" id="JAU15892.1"/>
    </source>
</evidence>
<dbReference type="PANTHER" id="PTHR33116">
    <property type="entry name" value="REVERSE TRANSCRIPTASE ZINC-BINDING DOMAIN-CONTAINING PROTEIN-RELATED-RELATED"/>
    <property type="match status" value="1"/>
</dbReference>
<feature type="domain" description="Reverse transcriptase zinc-binding" evidence="2">
    <location>
        <begin position="201"/>
        <end position="266"/>
    </location>
</feature>
<dbReference type="Pfam" id="PF13966">
    <property type="entry name" value="zf-RVT"/>
    <property type="match status" value="1"/>
</dbReference>
<organism evidence="3">
    <name type="scientific">Noccaea caerulescens</name>
    <name type="common">Alpine penny-cress</name>
    <name type="synonym">Thlaspi caerulescens</name>
    <dbReference type="NCBI Taxonomy" id="107243"/>
    <lineage>
        <taxon>Eukaryota</taxon>
        <taxon>Viridiplantae</taxon>
        <taxon>Streptophyta</taxon>
        <taxon>Embryophyta</taxon>
        <taxon>Tracheophyta</taxon>
        <taxon>Spermatophyta</taxon>
        <taxon>Magnoliopsida</taxon>
        <taxon>eudicotyledons</taxon>
        <taxon>Gunneridae</taxon>
        <taxon>Pentapetalae</taxon>
        <taxon>rosids</taxon>
        <taxon>malvids</taxon>
        <taxon>Brassicales</taxon>
        <taxon>Brassicaceae</taxon>
        <taxon>Coluteocarpeae</taxon>
        <taxon>Noccaea</taxon>
    </lineage>
</organism>
<dbReference type="GO" id="GO:0004523">
    <property type="term" value="F:RNA-DNA hybrid ribonuclease activity"/>
    <property type="evidence" value="ECO:0007669"/>
    <property type="project" value="InterPro"/>
</dbReference>
<reference evidence="3" key="1">
    <citation type="submission" date="2016-07" db="EMBL/GenBank/DDBJ databases">
        <title>De novo transcriptome assembly of four accessions of the metal hyperaccumulator plant Noccaea caerulescens.</title>
        <authorList>
            <person name="Blande D."/>
            <person name="Halimaa P."/>
            <person name="Tervahauta A.I."/>
            <person name="Aarts M.G."/>
            <person name="Karenlampi S.O."/>
        </authorList>
    </citation>
    <scope>NUCLEOTIDE SEQUENCE</scope>
</reference>
<dbReference type="Pfam" id="PF13456">
    <property type="entry name" value="RVT_3"/>
    <property type="match status" value="1"/>
</dbReference>
<dbReference type="PANTHER" id="PTHR33116:SF86">
    <property type="entry name" value="REVERSE TRANSCRIPTASE DOMAIN-CONTAINING PROTEIN"/>
    <property type="match status" value="1"/>
</dbReference>
<proteinExistence type="predicted"/>
<evidence type="ECO:0000259" key="2">
    <source>
        <dbReference type="Pfam" id="PF13966"/>
    </source>
</evidence>
<dbReference type="InterPro" id="IPR002156">
    <property type="entry name" value="RNaseH_domain"/>
</dbReference>
<sequence length="531" mass="61581">MCLPKQLGGMGFRDIEDFNQALLAKQAWRVLQYPESLVARVLKSRYFPENSFLKSQVGLRPSFAWKSMVWGRELLSKGLRKCVGNGSSVSVWVDPWLLDQDGLRAPWRLNAIFDVNLLAKDLIDFQTKNWDIRKLREIFYPEDILRIMKSQPVTEGEDYWIWLHNQSGDYTVKSGFWLASRINKAELFRVAALTPSLNDLKIQVWELHTEEKIKIFLWKALCGAIAVEDKLQERGMKVENICQACGMDGESINHVFFTCSRSRQIWAMSDFPNPVTGFGDSVYANFFYLLSQGRNKEIPEVIRRRFPWIIWSIWLNRNSLLFENQSFDALEVVEKIASEVDFWFIAQEIDQEWELSLKAAEVANIIRWRPPPKPWLKCNISCVWDKVRRCGGMAWVVRDEVGTVLLHSRRSFVNLDSRLDCSFRGTSWALESLVSHGVKRVILAVEESVVVGVIDRPKAWPSFRYHSSLFSAFLESFWSWKVVLEPRCANRGAFLIAQSVLRGDRFQSYVADGYPFWLKSIFESEKCLPSV</sequence>